<evidence type="ECO:0008006" key="3">
    <source>
        <dbReference type="Google" id="ProtNLM"/>
    </source>
</evidence>
<dbReference type="AlphaFoldDB" id="A0A120AG55"/>
<dbReference type="Gene3D" id="3.40.50.620">
    <property type="entry name" value="HUPs"/>
    <property type="match status" value="1"/>
</dbReference>
<evidence type="ECO:0000313" key="2">
    <source>
        <dbReference type="Proteomes" id="UP000023435"/>
    </source>
</evidence>
<dbReference type="InterPro" id="IPR049676">
    <property type="entry name" value="QatC"/>
</dbReference>
<keyword evidence="2" id="KW-1185">Reference proteome</keyword>
<dbReference type="OrthoDB" id="9789567at2"/>
<evidence type="ECO:0000313" key="1">
    <source>
        <dbReference type="EMBL" id="KWS04053.1"/>
    </source>
</evidence>
<comment type="caution">
    <text evidence="1">The sequence shown here is derived from an EMBL/GenBank/DDBJ whole genome shotgun (WGS) entry which is preliminary data.</text>
</comment>
<dbReference type="Proteomes" id="UP000023435">
    <property type="component" value="Unassembled WGS sequence"/>
</dbReference>
<reference evidence="1 2" key="1">
    <citation type="journal article" date="2014" name="Genome Announc.">
        <title>Draft Genome Sequence of Lysobacter capsici AZ78, a Bacterium Antagonistic to Plant-Pathogenic Oomycetes.</title>
        <authorList>
            <person name="Puopolo G."/>
            <person name="Sonego P."/>
            <person name="Engelen K."/>
            <person name="Pertot I."/>
        </authorList>
    </citation>
    <scope>NUCLEOTIDE SEQUENCE [LARGE SCALE GENOMIC DNA]</scope>
    <source>
        <strain evidence="1 2">AZ78</strain>
    </source>
</reference>
<dbReference type="InterPro" id="IPR014729">
    <property type="entry name" value="Rossmann-like_a/b/a_fold"/>
</dbReference>
<gene>
    <name evidence="1" type="ORF">AZ78_1602</name>
</gene>
<accession>A0A120AG55</accession>
<sequence length="453" mass="49797">MSRVQLVLSWDGSRPAEWSESDAYVVKIAPTRNRPRFGIHELVKTITSQGQRPDPRAFELVLVALAVWLADTRLSRVQHSQDNWTRHIGISVPVRNPDLWHAHASVLSHLLGTLSGDIWEIAFHAAPPAMTAYIDATCVERATVPEAPAVALFSGGLDSFVGAIDAFSREASPPIFVSQVDAGNSGTVDTLTDLLEAHHQKTCLVYRWAVSSRAADFGPGFKGQGELTMRARSFLFFVGSVLVATAHGSMRILVPENGFISLNVPLDPWRLGALTTRTTHPFVIARFNELLEAMGLHMRLENPFQALTKGEMLAQCADQGVLWTGLPITVSCSKPRFVRRYRAQFGASHCGTCWPCLIRRAAVQRAFPSLDDPTPYVTQQLSHLHSEPGPSGHVVRSLQYGLNMLRQPDYELRWTLASVAPLGDAEAQIPELIGCIRRGLAEVAQRVGLVVPK</sequence>
<name>A0A120AG55_9GAMM</name>
<dbReference type="RefSeq" id="WP_160329602.1">
    <property type="nucleotide sequence ID" value="NZ_JAJA02000001.1"/>
</dbReference>
<organism evidence="1 2">
    <name type="scientific">Lysobacter capsici AZ78</name>
    <dbReference type="NCBI Taxonomy" id="1444315"/>
    <lineage>
        <taxon>Bacteria</taxon>
        <taxon>Pseudomonadati</taxon>
        <taxon>Pseudomonadota</taxon>
        <taxon>Gammaproteobacteria</taxon>
        <taxon>Lysobacterales</taxon>
        <taxon>Lysobacteraceae</taxon>
        <taxon>Lysobacter</taxon>
    </lineage>
</organism>
<proteinExistence type="predicted"/>
<dbReference type="EMBL" id="JAJA02000001">
    <property type="protein sequence ID" value="KWS04053.1"/>
    <property type="molecule type" value="Genomic_DNA"/>
</dbReference>
<protein>
    <recommendedName>
        <fullName evidence="3">7-cyano-7-deazaguanine synthase</fullName>
    </recommendedName>
</protein>
<dbReference type="NCBIfam" id="NF041925">
    <property type="entry name" value="QatC"/>
    <property type="match status" value="1"/>
</dbReference>
<dbReference type="SUPFAM" id="SSF52402">
    <property type="entry name" value="Adenine nucleotide alpha hydrolases-like"/>
    <property type="match status" value="1"/>
</dbReference>